<keyword evidence="1" id="KW-0472">Membrane</keyword>
<feature type="transmembrane region" description="Helical" evidence="1">
    <location>
        <begin position="52"/>
        <end position="68"/>
    </location>
</feature>
<organism evidence="2 3">
    <name type="scientific">Zopfia rhizophila CBS 207.26</name>
    <dbReference type="NCBI Taxonomy" id="1314779"/>
    <lineage>
        <taxon>Eukaryota</taxon>
        <taxon>Fungi</taxon>
        <taxon>Dikarya</taxon>
        <taxon>Ascomycota</taxon>
        <taxon>Pezizomycotina</taxon>
        <taxon>Dothideomycetes</taxon>
        <taxon>Dothideomycetes incertae sedis</taxon>
        <taxon>Zopfiaceae</taxon>
        <taxon>Zopfia</taxon>
    </lineage>
</organism>
<protein>
    <submittedName>
        <fullName evidence="2">Uncharacterized protein</fullName>
    </submittedName>
</protein>
<keyword evidence="1" id="KW-0812">Transmembrane</keyword>
<dbReference type="EMBL" id="ML994658">
    <property type="protein sequence ID" value="KAF2180452.1"/>
    <property type="molecule type" value="Genomic_DNA"/>
</dbReference>
<reference evidence="2" key="1">
    <citation type="journal article" date="2020" name="Stud. Mycol.">
        <title>101 Dothideomycetes genomes: a test case for predicting lifestyles and emergence of pathogens.</title>
        <authorList>
            <person name="Haridas S."/>
            <person name="Albert R."/>
            <person name="Binder M."/>
            <person name="Bloem J."/>
            <person name="Labutti K."/>
            <person name="Salamov A."/>
            <person name="Andreopoulos B."/>
            <person name="Baker S."/>
            <person name="Barry K."/>
            <person name="Bills G."/>
            <person name="Bluhm B."/>
            <person name="Cannon C."/>
            <person name="Castanera R."/>
            <person name="Culley D."/>
            <person name="Daum C."/>
            <person name="Ezra D."/>
            <person name="Gonzalez J."/>
            <person name="Henrissat B."/>
            <person name="Kuo A."/>
            <person name="Liang C."/>
            <person name="Lipzen A."/>
            <person name="Lutzoni F."/>
            <person name="Magnuson J."/>
            <person name="Mondo S."/>
            <person name="Nolan M."/>
            <person name="Ohm R."/>
            <person name="Pangilinan J."/>
            <person name="Park H.-J."/>
            <person name="Ramirez L."/>
            <person name="Alfaro M."/>
            <person name="Sun H."/>
            <person name="Tritt A."/>
            <person name="Yoshinaga Y."/>
            <person name="Zwiers L.-H."/>
            <person name="Turgeon B."/>
            <person name="Goodwin S."/>
            <person name="Spatafora J."/>
            <person name="Crous P."/>
            <person name="Grigoriev I."/>
        </authorList>
    </citation>
    <scope>NUCLEOTIDE SEQUENCE</scope>
    <source>
        <strain evidence="2">CBS 207.26</strain>
    </source>
</reference>
<feature type="transmembrane region" description="Helical" evidence="1">
    <location>
        <begin position="12"/>
        <end position="31"/>
    </location>
</feature>
<evidence type="ECO:0000313" key="3">
    <source>
        <dbReference type="Proteomes" id="UP000800200"/>
    </source>
</evidence>
<sequence>YVNSILFNYFNNFYTISINNIFIYLKNLLKYNIHISRLFNQLAYKIRYIKSLKKYSFFLVIYFFINIFK</sequence>
<proteinExistence type="predicted"/>
<gene>
    <name evidence="2" type="ORF">K469DRAFT_592608</name>
</gene>
<evidence type="ECO:0000256" key="1">
    <source>
        <dbReference type="SAM" id="Phobius"/>
    </source>
</evidence>
<keyword evidence="3" id="KW-1185">Reference proteome</keyword>
<feature type="non-terminal residue" evidence="2">
    <location>
        <position position="1"/>
    </location>
</feature>
<name>A0A6A6DPZ7_9PEZI</name>
<dbReference type="AlphaFoldDB" id="A0A6A6DPZ7"/>
<dbReference type="OrthoDB" id="3909595at2759"/>
<dbReference type="Proteomes" id="UP000800200">
    <property type="component" value="Unassembled WGS sequence"/>
</dbReference>
<accession>A0A6A6DPZ7</accession>
<evidence type="ECO:0000313" key="2">
    <source>
        <dbReference type="EMBL" id="KAF2180452.1"/>
    </source>
</evidence>
<keyword evidence="1" id="KW-1133">Transmembrane helix</keyword>